<dbReference type="Gene3D" id="2.60.120.380">
    <property type="match status" value="1"/>
</dbReference>
<dbReference type="Proteomes" id="UP000191901">
    <property type="component" value="Chromosome"/>
</dbReference>
<evidence type="ECO:0008006" key="4">
    <source>
        <dbReference type="Google" id="ProtNLM"/>
    </source>
</evidence>
<evidence type="ECO:0000256" key="1">
    <source>
        <dbReference type="SAM" id="SignalP"/>
    </source>
</evidence>
<dbReference type="AlphaFoldDB" id="A0A1Z3HSZ0"/>
<keyword evidence="1" id="KW-0732">Signal</keyword>
<protein>
    <recommendedName>
        <fullName evidence="4">Peptidase C-terminal archaeal/bacterial domain-containing protein</fullName>
    </recommendedName>
</protein>
<gene>
    <name evidence="2" type="ORF">XM38_044080</name>
</gene>
<proteinExistence type="predicted"/>
<evidence type="ECO:0000313" key="2">
    <source>
        <dbReference type="EMBL" id="ASC73441.1"/>
    </source>
</evidence>
<keyword evidence="3" id="KW-1185">Reference proteome</keyword>
<dbReference type="EMBL" id="CP021983">
    <property type="protein sequence ID" value="ASC73441.1"/>
    <property type="molecule type" value="Genomic_DNA"/>
</dbReference>
<dbReference type="RefSeq" id="WP_080811491.1">
    <property type="nucleotide sequence ID" value="NZ_CP021983.2"/>
</dbReference>
<evidence type="ECO:0000313" key="3">
    <source>
        <dbReference type="Proteomes" id="UP000191901"/>
    </source>
</evidence>
<accession>A0A1Z3HSZ0</accession>
<feature type="chain" id="PRO_5013097070" description="Peptidase C-terminal archaeal/bacterial domain-containing protein" evidence="1">
    <location>
        <begin position="29"/>
        <end position="160"/>
    </location>
</feature>
<dbReference type="STRING" id="1641165.XM38_18165"/>
<reference evidence="2 3" key="1">
    <citation type="journal article" date="2016" name="Biochim. Biophys. Acta">
        <title>Characterization of red-shifted phycobilisomes isolated from the chlorophyll f-containing cyanobacterium Halomicronema hongdechloris.</title>
        <authorList>
            <person name="Li Y."/>
            <person name="Lin Y."/>
            <person name="Garvey C.J."/>
            <person name="Birch D."/>
            <person name="Corkery R.W."/>
            <person name="Loughlin P.C."/>
            <person name="Scheer H."/>
            <person name="Willows R.D."/>
            <person name="Chen M."/>
        </authorList>
    </citation>
    <scope>NUCLEOTIDE SEQUENCE [LARGE SCALE GENOMIC DNA]</scope>
    <source>
        <strain evidence="2 3">C2206</strain>
    </source>
</reference>
<feature type="signal peptide" evidence="1">
    <location>
        <begin position="1"/>
        <end position="28"/>
    </location>
</feature>
<name>A0A1Z3HSZ0_9CYAN</name>
<dbReference type="OrthoDB" id="512115at2"/>
<organism evidence="2 3">
    <name type="scientific">Halomicronema hongdechloris C2206</name>
    <dbReference type="NCBI Taxonomy" id="1641165"/>
    <lineage>
        <taxon>Bacteria</taxon>
        <taxon>Bacillati</taxon>
        <taxon>Cyanobacteriota</taxon>
        <taxon>Cyanophyceae</taxon>
        <taxon>Nodosilineales</taxon>
        <taxon>Nodosilineaceae</taxon>
        <taxon>Halomicronema</taxon>
    </lineage>
</organism>
<dbReference type="KEGG" id="hhg:XM38_044080"/>
<sequence length="160" mass="17318">MFSHFKRFMRGPVLLGCAAMVSMAPALAQTANFGSLTLGTNSTSASANGNTAGFFSLSNIAPRDRNGDLCLGYAAENPDHILTLQQDYEDLTVQIDSGGNDTTLLIQGPDNNTIRCGSDTSRRNPDANVVDSGWRAGTYRIWVGSHHQNQRYEYTITVSP</sequence>